<name>A0A444W4L3_9FLAO</name>
<dbReference type="Pfam" id="PF16132">
    <property type="entry name" value="DUF4843"/>
    <property type="match status" value="1"/>
</dbReference>
<evidence type="ECO:0008006" key="4">
    <source>
        <dbReference type="Google" id="ProtNLM"/>
    </source>
</evidence>
<evidence type="ECO:0000313" key="2">
    <source>
        <dbReference type="EMBL" id="RYJ40819.1"/>
    </source>
</evidence>
<feature type="signal peptide" evidence="1">
    <location>
        <begin position="1"/>
        <end position="22"/>
    </location>
</feature>
<accession>A0A444W4L3</accession>
<evidence type="ECO:0000313" key="3">
    <source>
        <dbReference type="Proteomes" id="UP000290433"/>
    </source>
</evidence>
<keyword evidence="1" id="KW-0732">Signal</keyword>
<dbReference type="PROSITE" id="PS51257">
    <property type="entry name" value="PROKAR_LIPOPROTEIN"/>
    <property type="match status" value="1"/>
</dbReference>
<dbReference type="RefSeq" id="WP_165352388.1">
    <property type="nucleotide sequence ID" value="NZ_JUIV01000001.1"/>
</dbReference>
<evidence type="ECO:0000256" key="1">
    <source>
        <dbReference type="SAM" id="SignalP"/>
    </source>
</evidence>
<dbReference type="EMBL" id="JUIV01000001">
    <property type="protein sequence ID" value="RYJ40819.1"/>
    <property type="molecule type" value="Genomic_DNA"/>
</dbReference>
<sequence>MKKIVILSFTFLFFLGFTSCNQDEIDTYQDTDNIYFSPSVFTIPVNGALITTDSTGFSFALDKPEIVDRIYKIPIRVQGKVSDADRKVKVVIDSKSTAIEGTHFKLPDNIVMHAGRAVDTIDVKVYRTADMKINSFLLILNLEENESFTTNMKSKVINSLTGKTMSHISYKLTFDDKLSQPQGWFAGFLGVFTEKKFFLMCDLMHLDPSMFNQKLGSTGLSIPDIQYYQNFMKRYLADQKAQGNIIYEDDGKEMFFP</sequence>
<comment type="caution">
    <text evidence="2">The sequence shown here is derived from an EMBL/GenBank/DDBJ whole genome shotgun (WGS) entry which is preliminary data.</text>
</comment>
<organism evidence="2 3">
    <name type="scientific">Flavobacterium anhuiense</name>
    <dbReference type="NCBI Taxonomy" id="459526"/>
    <lineage>
        <taxon>Bacteria</taxon>
        <taxon>Pseudomonadati</taxon>
        <taxon>Bacteroidota</taxon>
        <taxon>Flavobacteriia</taxon>
        <taxon>Flavobacteriales</taxon>
        <taxon>Flavobacteriaceae</taxon>
        <taxon>Flavobacterium</taxon>
    </lineage>
</organism>
<gene>
    <name evidence="2" type="ORF">NU08_0256</name>
</gene>
<protein>
    <recommendedName>
        <fullName evidence="4">DUF4843 domain-containing protein</fullName>
    </recommendedName>
</protein>
<reference evidence="2 3" key="1">
    <citation type="submission" date="2014-12" db="EMBL/GenBank/DDBJ databases">
        <title>Genome sequence of Flavobacterium anhuiense RCM74.</title>
        <authorList>
            <person name="Kim J.F."/>
            <person name="Song J.Y."/>
            <person name="Kwak M.-J."/>
            <person name="Lee S.-W."/>
        </authorList>
    </citation>
    <scope>NUCLEOTIDE SEQUENCE [LARGE SCALE GENOMIC DNA]</scope>
    <source>
        <strain evidence="2 3">RCM74</strain>
    </source>
</reference>
<dbReference type="Proteomes" id="UP000290433">
    <property type="component" value="Unassembled WGS sequence"/>
</dbReference>
<feature type="chain" id="PRO_5019271075" description="DUF4843 domain-containing protein" evidence="1">
    <location>
        <begin position="23"/>
        <end position="257"/>
    </location>
</feature>
<dbReference type="InterPro" id="IPR032299">
    <property type="entry name" value="DUF4843"/>
</dbReference>
<proteinExistence type="predicted"/>
<dbReference type="AlphaFoldDB" id="A0A444W4L3"/>